<feature type="signal peptide" evidence="3">
    <location>
        <begin position="1"/>
        <end position="16"/>
    </location>
</feature>
<accession>A0AAD4RDK7</accession>
<keyword evidence="6" id="KW-1185">Reference proteome</keyword>
<dbReference type="AlphaFoldDB" id="A0AAD4RDK7"/>
<organism evidence="5 6">
    <name type="scientific">Ditylenchus destructor</name>
    <dbReference type="NCBI Taxonomy" id="166010"/>
    <lineage>
        <taxon>Eukaryota</taxon>
        <taxon>Metazoa</taxon>
        <taxon>Ecdysozoa</taxon>
        <taxon>Nematoda</taxon>
        <taxon>Chromadorea</taxon>
        <taxon>Rhabditida</taxon>
        <taxon>Tylenchina</taxon>
        <taxon>Tylenchomorpha</taxon>
        <taxon>Sphaerularioidea</taxon>
        <taxon>Anguinidae</taxon>
        <taxon>Anguininae</taxon>
        <taxon>Ditylenchus</taxon>
    </lineage>
</organism>
<reference evidence="5" key="1">
    <citation type="submission" date="2022-01" db="EMBL/GenBank/DDBJ databases">
        <title>Genome Sequence Resource for Two Populations of Ditylenchus destructor, the Migratory Endoparasitic Phytonematode.</title>
        <authorList>
            <person name="Zhang H."/>
            <person name="Lin R."/>
            <person name="Xie B."/>
        </authorList>
    </citation>
    <scope>NUCLEOTIDE SEQUENCE</scope>
    <source>
        <strain evidence="5">BazhouSP</strain>
    </source>
</reference>
<gene>
    <name evidence="5" type="ORF">DdX_00952</name>
</gene>
<dbReference type="EMBL" id="JAKKPZ010000001">
    <property type="protein sequence ID" value="KAI1728751.1"/>
    <property type="molecule type" value="Genomic_DNA"/>
</dbReference>
<comment type="similarity">
    <text evidence="1">Belongs to the canopy family.</text>
</comment>
<sequence>MNFGAFLYLYANLCLCFFDTLKDLDEGDKYMPTKCEACQLFATELENSVARLPKMPLREAEAWLAEELEEICRGMLSYKVHRDIPGVGRFKKETTRLASIFKDMGAQGVEIKMNHPNDPSIDFGSMLDQPTLESDQLKLYCEWMLEEFEPDIDHWFLKTRKNKTLQKYLCEEKVGRHFDSSCLPRDSPDEL</sequence>
<evidence type="ECO:0000256" key="2">
    <source>
        <dbReference type="ARBA" id="ARBA00022729"/>
    </source>
</evidence>
<feature type="chain" id="PRO_5041907614" evidence="3">
    <location>
        <begin position="17"/>
        <end position="191"/>
    </location>
</feature>
<dbReference type="PANTHER" id="PTHR15382:SF8">
    <property type="entry name" value="CANOPY B"/>
    <property type="match status" value="1"/>
</dbReference>
<keyword evidence="2 3" id="KW-0732">Signal</keyword>
<dbReference type="InterPro" id="IPR021852">
    <property type="entry name" value="DUF3456"/>
</dbReference>
<comment type="caution">
    <text evidence="5">The sequence shown here is derived from an EMBL/GenBank/DDBJ whole genome shotgun (WGS) entry which is preliminary data.</text>
</comment>
<evidence type="ECO:0000313" key="6">
    <source>
        <dbReference type="Proteomes" id="UP001201812"/>
    </source>
</evidence>
<feature type="domain" description="DUF3456" evidence="4">
    <location>
        <begin position="54"/>
        <end position="173"/>
    </location>
</feature>
<evidence type="ECO:0000313" key="5">
    <source>
        <dbReference type="EMBL" id="KAI1728751.1"/>
    </source>
</evidence>
<protein>
    <submittedName>
        <fullName evidence="5">TLR4 regulator and MIR-interacting MSAP domain-containing protein</fullName>
    </submittedName>
</protein>
<evidence type="ECO:0000256" key="3">
    <source>
        <dbReference type="SAM" id="SignalP"/>
    </source>
</evidence>
<dbReference type="Proteomes" id="UP001201812">
    <property type="component" value="Unassembled WGS sequence"/>
</dbReference>
<proteinExistence type="inferred from homology"/>
<name>A0AAD4RDK7_9BILA</name>
<evidence type="ECO:0000256" key="1">
    <source>
        <dbReference type="ARBA" id="ARBA00007285"/>
    </source>
</evidence>
<dbReference type="Pfam" id="PF11938">
    <property type="entry name" value="DUF3456"/>
    <property type="match status" value="1"/>
</dbReference>
<dbReference type="PANTHER" id="PTHR15382">
    <property type="entry name" value="CTG4A-RELATED"/>
    <property type="match status" value="1"/>
</dbReference>
<evidence type="ECO:0000259" key="4">
    <source>
        <dbReference type="Pfam" id="PF11938"/>
    </source>
</evidence>